<dbReference type="PANTHER" id="PTHR20875">
    <property type="entry name" value="EF-HAND CALCIUM-BINDING DOMAIN-CONTAINING PROTEIN 6-RELATED"/>
    <property type="match status" value="1"/>
</dbReference>
<proteinExistence type="predicted"/>
<reference evidence="5 6" key="1">
    <citation type="submission" date="2019-07" db="EMBL/GenBank/DDBJ databases">
        <title>Annotation for the trematode Paragonimus westermani.</title>
        <authorList>
            <person name="Choi Y.-J."/>
        </authorList>
    </citation>
    <scope>NUCLEOTIDE SEQUENCE [LARGE SCALE GENOMIC DNA]</scope>
    <source>
        <strain evidence="5">180907_Pwestermani</strain>
    </source>
</reference>
<sequence length="656" mass="76412">MPRQTFASQLAKLGIPLSDTEFLKLWRRFEPNDRAVIPTESILQHLCTDRNGPISHPPQMKRRHRPVPAELEYWLLRRFRRGFRKMQKVIESQRPKTEFEDKNATLPSTGWISAEVFAEALKILELPTLELNQVPTFFKRYGLRANTQGLWPYRELLLRFQNRSEVGVAHQLLTDTILEKKVTASDEDQCNQINENLIKLEHQMIVCFHRDFLKLLTTLRFVSSVLTMPFFIIIFNSNYLNQYCFVHSTYLAFSDQRFTPHKYPELIYSNEFLKTVFLFRNSDPERQGHISQEAFRSALKKDYNICYTKEEFDDLISNLPLDDAGNIRYGEFMRQFDSTSSSFNTLFDDDQTLLALTARSARKAPPSHELFDDTKNSVCARCKQLEAAEHAQTADEQNNESSGLTKCRPHGQLYQLVREQLQEKTNLIQKKFQDIDELNSGRMTQDQLFQLLQSLELQPQLTRGEVRELWPHLFVNSKGTLSFQEFLRHFLYKKSEASFPNAKIAPPRKGDLDLMPSSNRLNGVTCLLKDSLRSKMELLFEQLLREFTSVDIHRSGYASRNQLVDIMTELCLPLNEDELNDICTKFDLRGDGTISYVALLAPFARKRGRATWNKQRDRSCENTYKCKIPQFLGELQTKKHVSCILSAMIRIFCVNH</sequence>
<evidence type="ECO:0000256" key="2">
    <source>
        <dbReference type="ARBA" id="ARBA00022737"/>
    </source>
</evidence>
<keyword evidence="1" id="KW-0597">Phosphoprotein</keyword>
<dbReference type="Pfam" id="PF08976">
    <property type="entry name" value="EF-hand_11"/>
    <property type="match status" value="1"/>
</dbReference>
<evidence type="ECO:0000313" key="5">
    <source>
        <dbReference type="EMBL" id="KAF8571252.1"/>
    </source>
</evidence>
<comment type="caution">
    <text evidence="5">The sequence shown here is derived from an EMBL/GenBank/DDBJ whole genome shotgun (WGS) entry which is preliminary data.</text>
</comment>
<gene>
    <name evidence="5" type="ORF">P879_00652</name>
</gene>
<dbReference type="InterPro" id="IPR011992">
    <property type="entry name" value="EF-hand-dom_pair"/>
</dbReference>
<dbReference type="OrthoDB" id="26525at2759"/>
<dbReference type="SUPFAM" id="SSF47473">
    <property type="entry name" value="EF-hand"/>
    <property type="match status" value="2"/>
</dbReference>
<organism evidence="5 6">
    <name type="scientific">Paragonimus westermani</name>
    <dbReference type="NCBI Taxonomy" id="34504"/>
    <lineage>
        <taxon>Eukaryota</taxon>
        <taxon>Metazoa</taxon>
        <taxon>Spiralia</taxon>
        <taxon>Lophotrochozoa</taxon>
        <taxon>Platyhelminthes</taxon>
        <taxon>Trematoda</taxon>
        <taxon>Digenea</taxon>
        <taxon>Plagiorchiida</taxon>
        <taxon>Troglotremata</taxon>
        <taxon>Troglotrematidae</taxon>
        <taxon>Paragonimus</taxon>
    </lineage>
</organism>
<dbReference type="Gene3D" id="1.10.238.10">
    <property type="entry name" value="EF-hand"/>
    <property type="match status" value="3"/>
</dbReference>
<feature type="domain" description="DJBP EF-hand" evidence="4">
    <location>
        <begin position="277"/>
        <end position="340"/>
    </location>
</feature>
<protein>
    <recommendedName>
        <fullName evidence="4">DJBP EF-hand domain-containing protein</fullName>
    </recommendedName>
</protein>
<dbReference type="Proteomes" id="UP000699462">
    <property type="component" value="Unassembled WGS sequence"/>
</dbReference>
<dbReference type="InterPro" id="IPR015070">
    <property type="entry name" value="EF_hand_DJBP"/>
</dbReference>
<keyword evidence="6" id="KW-1185">Reference proteome</keyword>
<dbReference type="PANTHER" id="PTHR20875:SF5">
    <property type="entry name" value="EF-HAND DOMAIN-CONTAINING PROTEIN"/>
    <property type="match status" value="1"/>
</dbReference>
<keyword evidence="2" id="KW-0677">Repeat</keyword>
<evidence type="ECO:0000259" key="4">
    <source>
        <dbReference type="Pfam" id="PF08976"/>
    </source>
</evidence>
<evidence type="ECO:0000256" key="3">
    <source>
        <dbReference type="ARBA" id="ARBA00022837"/>
    </source>
</evidence>
<dbReference type="EMBL" id="JTDF01000622">
    <property type="protein sequence ID" value="KAF8571252.1"/>
    <property type="molecule type" value="Genomic_DNA"/>
</dbReference>
<dbReference type="AlphaFoldDB" id="A0A8T0DVT1"/>
<dbReference type="InterPro" id="IPR052603">
    <property type="entry name" value="EFCB6"/>
</dbReference>
<evidence type="ECO:0000313" key="6">
    <source>
        <dbReference type="Proteomes" id="UP000699462"/>
    </source>
</evidence>
<accession>A0A8T0DVT1</accession>
<keyword evidence="3" id="KW-0106">Calcium</keyword>
<name>A0A8T0DVT1_9TREM</name>
<evidence type="ECO:0000256" key="1">
    <source>
        <dbReference type="ARBA" id="ARBA00022553"/>
    </source>
</evidence>